<keyword evidence="5 9" id="KW-0653">Protein transport</keyword>
<evidence type="ECO:0000313" key="11">
    <source>
        <dbReference type="Proteomes" id="UP001589609"/>
    </source>
</evidence>
<dbReference type="InterPro" id="IPR005807">
    <property type="entry name" value="SecE_bac"/>
</dbReference>
<reference evidence="10 11" key="1">
    <citation type="submission" date="2024-09" db="EMBL/GenBank/DDBJ databases">
        <authorList>
            <person name="Sun Q."/>
            <person name="Mori K."/>
        </authorList>
    </citation>
    <scope>NUCLEOTIDE SEQUENCE [LARGE SCALE GENOMIC DNA]</scope>
    <source>
        <strain evidence="10 11">JCM 11201</strain>
    </source>
</reference>
<comment type="function">
    <text evidence="9">Essential subunit of the Sec protein translocation channel SecYEG. Clamps together the 2 halves of SecY. May contact the channel plug during translocation.</text>
</comment>
<evidence type="ECO:0000313" key="10">
    <source>
        <dbReference type="EMBL" id="MFB9757893.1"/>
    </source>
</evidence>
<comment type="similarity">
    <text evidence="9">Belongs to the SecE/SEC61-gamma family.</text>
</comment>
<evidence type="ECO:0000256" key="1">
    <source>
        <dbReference type="ARBA" id="ARBA00004370"/>
    </source>
</evidence>
<dbReference type="PROSITE" id="PS01067">
    <property type="entry name" value="SECE_SEC61G"/>
    <property type="match status" value="1"/>
</dbReference>
<dbReference type="Pfam" id="PF00584">
    <property type="entry name" value="SecE"/>
    <property type="match status" value="1"/>
</dbReference>
<evidence type="ECO:0000256" key="2">
    <source>
        <dbReference type="ARBA" id="ARBA00022448"/>
    </source>
</evidence>
<organism evidence="10 11">
    <name type="scientific">Ectobacillus funiculus</name>
    <dbReference type="NCBI Taxonomy" id="137993"/>
    <lineage>
        <taxon>Bacteria</taxon>
        <taxon>Bacillati</taxon>
        <taxon>Bacillota</taxon>
        <taxon>Bacilli</taxon>
        <taxon>Bacillales</taxon>
        <taxon>Bacillaceae</taxon>
        <taxon>Ectobacillus</taxon>
    </lineage>
</organism>
<dbReference type="PANTHER" id="PTHR33910:SF1">
    <property type="entry name" value="PROTEIN TRANSLOCASE SUBUNIT SECE"/>
    <property type="match status" value="1"/>
</dbReference>
<dbReference type="EMBL" id="JBHMAF010000018">
    <property type="protein sequence ID" value="MFB9757893.1"/>
    <property type="molecule type" value="Genomic_DNA"/>
</dbReference>
<keyword evidence="7 9" id="KW-0811">Translocation</keyword>
<evidence type="ECO:0000256" key="7">
    <source>
        <dbReference type="ARBA" id="ARBA00023010"/>
    </source>
</evidence>
<dbReference type="Proteomes" id="UP001589609">
    <property type="component" value="Unassembled WGS sequence"/>
</dbReference>
<dbReference type="PANTHER" id="PTHR33910">
    <property type="entry name" value="PROTEIN TRANSLOCASE SUBUNIT SECE"/>
    <property type="match status" value="1"/>
</dbReference>
<evidence type="ECO:0000256" key="8">
    <source>
        <dbReference type="ARBA" id="ARBA00023136"/>
    </source>
</evidence>
<evidence type="ECO:0000256" key="5">
    <source>
        <dbReference type="ARBA" id="ARBA00022927"/>
    </source>
</evidence>
<keyword evidence="6 9" id="KW-1133">Transmembrane helix</keyword>
<accession>A0ABV5WBD0</accession>
<dbReference type="HAMAP" id="MF_00422">
    <property type="entry name" value="SecE"/>
    <property type="match status" value="1"/>
</dbReference>
<evidence type="ECO:0000256" key="4">
    <source>
        <dbReference type="ARBA" id="ARBA00022692"/>
    </source>
</evidence>
<dbReference type="NCBIfam" id="TIGR00964">
    <property type="entry name" value="secE_bact"/>
    <property type="match status" value="1"/>
</dbReference>
<comment type="subunit">
    <text evidence="9">Component of the Sec protein translocase complex. Heterotrimer consisting of SecY, SecE and SecG subunits. The heterotrimers can form oligomers, although 1 heterotrimer is thought to be able to translocate proteins. Interacts with the ribosome. Interacts with SecDF, and other proteins may be involved. Interacts with SecA.</text>
</comment>
<gene>
    <name evidence="9 10" type="primary">secE</name>
    <name evidence="10" type="ORF">ACFFMS_04980</name>
</gene>
<dbReference type="Gene3D" id="1.20.5.1030">
    <property type="entry name" value="Preprotein translocase secy subunit"/>
    <property type="match status" value="1"/>
</dbReference>
<keyword evidence="8 9" id="KW-0472">Membrane</keyword>
<keyword evidence="4 9" id="KW-0812">Transmembrane</keyword>
<sequence>MRLTNFFGDVTREMKKVSWPKRQELFRSTLTVIATVVLFGIFFAVVDMGISSLIRLVLE</sequence>
<evidence type="ECO:0000256" key="9">
    <source>
        <dbReference type="HAMAP-Rule" id="MF_00422"/>
    </source>
</evidence>
<name>A0ABV5WBD0_9BACI</name>
<feature type="transmembrane region" description="Helical" evidence="9">
    <location>
        <begin position="25"/>
        <end position="46"/>
    </location>
</feature>
<dbReference type="InterPro" id="IPR038379">
    <property type="entry name" value="SecE_sf"/>
</dbReference>
<comment type="caution">
    <text evidence="10">The sequence shown here is derived from an EMBL/GenBank/DDBJ whole genome shotgun (WGS) entry which is preliminary data.</text>
</comment>
<dbReference type="RefSeq" id="WP_129730295.1">
    <property type="nucleotide sequence ID" value="NZ_JAPCYI010000001.1"/>
</dbReference>
<dbReference type="InterPro" id="IPR001901">
    <property type="entry name" value="Translocase_SecE/Sec61-g"/>
</dbReference>
<keyword evidence="11" id="KW-1185">Reference proteome</keyword>
<keyword evidence="3 9" id="KW-1003">Cell membrane</keyword>
<keyword evidence="2 9" id="KW-0813">Transport</keyword>
<evidence type="ECO:0000256" key="3">
    <source>
        <dbReference type="ARBA" id="ARBA00022475"/>
    </source>
</evidence>
<proteinExistence type="inferred from homology"/>
<protein>
    <recommendedName>
        <fullName evidence="9">Protein translocase subunit SecE</fullName>
    </recommendedName>
</protein>
<evidence type="ECO:0000256" key="6">
    <source>
        <dbReference type="ARBA" id="ARBA00022989"/>
    </source>
</evidence>
<comment type="subcellular location">
    <subcellularLocation>
        <location evidence="9">Cell membrane</location>
        <topology evidence="9">Single-pass membrane protein</topology>
    </subcellularLocation>
    <subcellularLocation>
        <location evidence="1">Membrane</location>
    </subcellularLocation>
</comment>